<dbReference type="InterPro" id="IPR025048">
    <property type="entry name" value="DUF3987"/>
</dbReference>
<keyword evidence="3" id="KW-1185">Reference proteome</keyword>
<evidence type="ECO:0000256" key="1">
    <source>
        <dbReference type="SAM" id="MobiDB-lite"/>
    </source>
</evidence>
<comment type="caution">
    <text evidence="2">The sequence shown here is derived from an EMBL/GenBank/DDBJ whole genome shotgun (WGS) entry which is preliminary data.</text>
</comment>
<accession>A0A919B2J6</accession>
<dbReference type="EMBL" id="BNBD01000003">
    <property type="protein sequence ID" value="GHF38724.1"/>
    <property type="molecule type" value="Genomic_DNA"/>
</dbReference>
<dbReference type="RefSeq" id="WP_190129124.1">
    <property type="nucleotide sequence ID" value="NZ_BNBD01000003.1"/>
</dbReference>
<evidence type="ECO:0000313" key="3">
    <source>
        <dbReference type="Proteomes" id="UP000638313"/>
    </source>
</evidence>
<evidence type="ECO:0008006" key="4">
    <source>
        <dbReference type="Google" id="ProtNLM"/>
    </source>
</evidence>
<name>A0A919B2J6_9ACTN</name>
<dbReference type="Pfam" id="PF13148">
    <property type="entry name" value="DUF3987"/>
    <property type="match status" value="1"/>
</dbReference>
<feature type="region of interest" description="Disordered" evidence="1">
    <location>
        <begin position="400"/>
        <end position="448"/>
    </location>
</feature>
<dbReference type="Proteomes" id="UP000638313">
    <property type="component" value="Unassembled WGS sequence"/>
</dbReference>
<reference evidence="2" key="2">
    <citation type="submission" date="2020-09" db="EMBL/GenBank/DDBJ databases">
        <authorList>
            <person name="Sun Q."/>
            <person name="Ohkuma M."/>
        </authorList>
    </citation>
    <scope>NUCLEOTIDE SEQUENCE</scope>
    <source>
        <strain evidence="2">JCM 4059</strain>
    </source>
</reference>
<dbReference type="AlphaFoldDB" id="A0A919B2J6"/>
<sequence>MSAFKTMNYGPLGEAVEAAMPYTEADPIGVYAALLAQFSSAISRTVTTDKGRPVVLWTVLAGRSAIGRKGYAYGTSRQILNGGISRYVSARTVSGIASGPALVDLLFTLEMETLGTEGGIDGRALIVEEEWATVLKRAKKCATFSPLLRTAWDGKPISNKTKDGTQEVSRPLLGLHAHITPGEWAKYVSASEALGGSFNRILPVTVERSKRLSYSANTTAPASQKLAEAYRWACAEQRVMELTKAAEDRFDQLRDEIEERLITLPESISCYLERSEEQVVRVASVLTAAEMKTRVSKRALEAAWAFVQYSMASAEKLVRDAATASAGTRIGKTLEESIIDALTRFGGRATSTQILRVLGTRANAAGLKAAVEGMDQVKTWSEKTTPGRGAPTIYYELVDQEAETNPADQQPEDRKPALQVIPARPKRKAPARRKTAAVAAEQPQLELV</sequence>
<feature type="compositionally biased region" description="Basic residues" evidence="1">
    <location>
        <begin position="424"/>
        <end position="435"/>
    </location>
</feature>
<reference evidence="2" key="1">
    <citation type="journal article" date="2014" name="Int. J. Syst. Evol. Microbiol.">
        <title>Complete genome sequence of Corynebacterium casei LMG S-19264T (=DSM 44701T), isolated from a smear-ripened cheese.</title>
        <authorList>
            <consortium name="US DOE Joint Genome Institute (JGI-PGF)"/>
            <person name="Walter F."/>
            <person name="Albersmeier A."/>
            <person name="Kalinowski J."/>
            <person name="Ruckert C."/>
        </authorList>
    </citation>
    <scope>NUCLEOTIDE SEQUENCE</scope>
    <source>
        <strain evidence="2">JCM 4059</strain>
    </source>
</reference>
<gene>
    <name evidence="2" type="ORF">GCM10010218_19930</name>
</gene>
<protein>
    <recommendedName>
        <fullName evidence="4">DUF3987 domain-containing protein</fullName>
    </recommendedName>
</protein>
<evidence type="ECO:0000313" key="2">
    <source>
        <dbReference type="EMBL" id="GHF38724.1"/>
    </source>
</evidence>
<organism evidence="2 3">
    <name type="scientific">Streptomyces mashuensis</name>
    <dbReference type="NCBI Taxonomy" id="33904"/>
    <lineage>
        <taxon>Bacteria</taxon>
        <taxon>Bacillati</taxon>
        <taxon>Actinomycetota</taxon>
        <taxon>Actinomycetes</taxon>
        <taxon>Kitasatosporales</taxon>
        <taxon>Streptomycetaceae</taxon>
        <taxon>Streptomyces</taxon>
    </lineage>
</organism>
<proteinExistence type="predicted"/>